<sequence length="29" mass="3082">MNNSGKYLIWALLSVIGAFALGYIALKPG</sequence>
<evidence type="ECO:0000256" key="1">
    <source>
        <dbReference type="SAM" id="Phobius"/>
    </source>
</evidence>
<gene>
    <name evidence="2" type="primary">cstA_1</name>
    <name evidence="2" type="ORF">NCTC13635_05947</name>
</gene>
<proteinExistence type="predicted"/>
<protein>
    <submittedName>
        <fullName evidence="2">Carbon starvation protein A</fullName>
    </submittedName>
</protein>
<organism evidence="2 3">
    <name type="scientific">Klebsiella pneumoniae</name>
    <dbReference type="NCBI Taxonomy" id="573"/>
    <lineage>
        <taxon>Bacteria</taxon>
        <taxon>Pseudomonadati</taxon>
        <taxon>Pseudomonadota</taxon>
        <taxon>Gammaproteobacteria</taxon>
        <taxon>Enterobacterales</taxon>
        <taxon>Enterobacteriaceae</taxon>
        <taxon>Klebsiella/Raoultella group</taxon>
        <taxon>Klebsiella</taxon>
        <taxon>Klebsiella pneumoniae complex</taxon>
    </lineage>
</organism>
<evidence type="ECO:0000313" key="3">
    <source>
        <dbReference type="Proteomes" id="UP000282433"/>
    </source>
</evidence>
<keyword evidence="1" id="KW-1133">Transmembrane helix</keyword>
<dbReference type="AlphaFoldDB" id="A0A447S2S2"/>
<keyword evidence="1" id="KW-0472">Membrane</keyword>
<reference evidence="2 3" key="1">
    <citation type="submission" date="2018-12" db="EMBL/GenBank/DDBJ databases">
        <authorList>
            <consortium name="Pathogen Informatics"/>
        </authorList>
    </citation>
    <scope>NUCLEOTIDE SEQUENCE [LARGE SCALE GENOMIC DNA]</scope>
    <source>
        <strain evidence="2 3">NCTC13635</strain>
    </source>
</reference>
<dbReference type="Proteomes" id="UP000282433">
    <property type="component" value="Chromosome"/>
</dbReference>
<name>A0A447S2S2_KLEPN</name>
<evidence type="ECO:0000313" key="2">
    <source>
        <dbReference type="EMBL" id="VEB06370.1"/>
    </source>
</evidence>
<feature type="transmembrane region" description="Helical" evidence="1">
    <location>
        <begin position="7"/>
        <end position="26"/>
    </location>
</feature>
<accession>A0A447S2S2</accession>
<dbReference type="EMBL" id="LR134162">
    <property type="protein sequence ID" value="VEB06370.1"/>
    <property type="molecule type" value="Genomic_DNA"/>
</dbReference>
<keyword evidence="1" id="KW-0812">Transmembrane</keyword>